<reference evidence="1 2" key="2">
    <citation type="journal article" date="2022" name="Mol. Ecol. Resour.">
        <title>The genomes of chicory, endive, great burdock and yacon provide insights into Asteraceae paleo-polyploidization history and plant inulin production.</title>
        <authorList>
            <person name="Fan W."/>
            <person name="Wang S."/>
            <person name="Wang H."/>
            <person name="Wang A."/>
            <person name="Jiang F."/>
            <person name="Liu H."/>
            <person name="Zhao H."/>
            <person name="Xu D."/>
            <person name="Zhang Y."/>
        </authorList>
    </citation>
    <scope>NUCLEOTIDE SEQUENCE [LARGE SCALE GENOMIC DNA]</scope>
    <source>
        <strain evidence="2">cv. Yunnan</strain>
        <tissue evidence="1">Leaves</tissue>
    </source>
</reference>
<dbReference type="Proteomes" id="UP001056120">
    <property type="component" value="Linkage Group LG19"/>
</dbReference>
<comment type="caution">
    <text evidence="1">The sequence shown here is derived from an EMBL/GenBank/DDBJ whole genome shotgun (WGS) entry which is preliminary data.</text>
</comment>
<accession>A0ACB9DEB1</accession>
<organism evidence="1 2">
    <name type="scientific">Smallanthus sonchifolius</name>
    <dbReference type="NCBI Taxonomy" id="185202"/>
    <lineage>
        <taxon>Eukaryota</taxon>
        <taxon>Viridiplantae</taxon>
        <taxon>Streptophyta</taxon>
        <taxon>Embryophyta</taxon>
        <taxon>Tracheophyta</taxon>
        <taxon>Spermatophyta</taxon>
        <taxon>Magnoliopsida</taxon>
        <taxon>eudicotyledons</taxon>
        <taxon>Gunneridae</taxon>
        <taxon>Pentapetalae</taxon>
        <taxon>asterids</taxon>
        <taxon>campanulids</taxon>
        <taxon>Asterales</taxon>
        <taxon>Asteraceae</taxon>
        <taxon>Asteroideae</taxon>
        <taxon>Heliantheae alliance</taxon>
        <taxon>Millerieae</taxon>
        <taxon>Smallanthus</taxon>
    </lineage>
</organism>
<protein>
    <submittedName>
        <fullName evidence="1">Uncharacterized protein</fullName>
    </submittedName>
</protein>
<evidence type="ECO:0000313" key="1">
    <source>
        <dbReference type="EMBL" id="KAI3744826.1"/>
    </source>
</evidence>
<evidence type="ECO:0000313" key="2">
    <source>
        <dbReference type="Proteomes" id="UP001056120"/>
    </source>
</evidence>
<sequence length="89" mass="9803">MITQTGLYNDPKVDQKVKVSQKSGSELPAPPPLPKSPSDSWLWRTLPSVNSKTASLWSIQKLSSKTTTKLGKNVESRYPQGLLLPIPET</sequence>
<name>A0ACB9DEB1_9ASTR</name>
<keyword evidence="2" id="KW-1185">Reference proteome</keyword>
<reference evidence="2" key="1">
    <citation type="journal article" date="2022" name="Mol. Ecol. Resour.">
        <title>The genomes of chicory, endive, great burdock and yacon provide insights into Asteraceae palaeo-polyploidization history and plant inulin production.</title>
        <authorList>
            <person name="Fan W."/>
            <person name="Wang S."/>
            <person name="Wang H."/>
            <person name="Wang A."/>
            <person name="Jiang F."/>
            <person name="Liu H."/>
            <person name="Zhao H."/>
            <person name="Xu D."/>
            <person name="Zhang Y."/>
        </authorList>
    </citation>
    <scope>NUCLEOTIDE SEQUENCE [LARGE SCALE GENOMIC DNA]</scope>
    <source>
        <strain evidence="2">cv. Yunnan</strain>
    </source>
</reference>
<dbReference type="EMBL" id="CM042036">
    <property type="protein sequence ID" value="KAI3744826.1"/>
    <property type="molecule type" value="Genomic_DNA"/>
</dbReference>
<proteinExistence type="predicted"/>
<gene>
    <name evidence="1" type="ORF">L1987_57919</name>
</gene>